<dbReference type="InterPro" id="IPR008538">
    <property type="entry name" value="Uma2"/>
</dbReference>
<dbReference type="Gene3D" id="3.90.1570.10">
    <property type="entry name" value="tt1808, chain A"/>
    <property type="match status" value="1"/>
</dbReference>
<keyword evidence="2" id="KW-0378">Hydrolase</keyword>
<dbReference type="InterPro" id="IPR011335">
    <property type="entry name" value="Restrct_endonuc-II-like"/>
</dbReference>
<keyword evidence="2" id="KW-0540">Nuclease</keyword>
<dbReference type="CDD" id="cd06260">
    <property type="entry name" value="DUF820-like"/>
    <property type="match status" value="1"/>
</dbReference>
<dbReference type="RefSeq" id="WP_118862251.1">
    <property type="nucleotide sequence ID" value="NZ_QWLV01000001.1"/>
</dbReference>
<dbReference type="PANTHER" id="PTHR35400:SF3">
    <property type="entry name" value="SLL1072 PROTEIN"/>
    <property type="match status" value="1"/>
</dbReference>
<dbReference type="Pfam" id="PF05685">
    <property type="entry name" value="Uma2"/>
    <property type="match status" value="1"/>
</dbReference>
<dbReference type="SUPFAM" id="SSF52980">
    <property type="entry name" value="Restriction endonuclease-like"/>
    <property type="match status" value="1"/>
</dbReference>
<comment type="caution">
    <text evidence="2">The sequence shown here is derived from an EMBL/GenBank/DDBJ whole genome shotgun (WGS) entry which is preliminary data.</text>
</comment>
<proteinExistence type="predicted"/>
<reference evidence="2 3" key="1">
    <citation type="submission" date="2018-08" db="EMBL/GenBank/DDBJ databases">
        <title>The multiple taxonomic identification of Sphingomonas gilva.</title>
        <authorList>
            <person name="Zhu D."/>
            <person name="Zheng S."/>
        </authorList>
    </citation>
    <scope>NUCLEOTIDE SEQUENCE [LARGE SCALE GENOMIC DNA]</scope>
    <source>
        <strain evidence="2 3">ZDH117</strain>
    </source>
</reference>
<name>A0A396RQ85_9SPHN</name>
<dbReference type="AlphaFoldDB" id="A0A396RQ85"/>
<evidence type="ECO:0000313" key="2">
    <source>
        <dbReference type="EMBL" id="RHW18744.1"/>
    </source>
</evidence>
<dbReference type="EMBL" id="QWLV01000001">
    <property type="protein sequence ID" value="RHW18744.1"/>
    <property type="molecule type" value="Genomic_DNA"/>
</dbReference>
<dbReference type="OrthoDB" id="196625at2"/>
<gene>
    <name evidence="2" type="ORF">D1610_00850</name>
</gene>
<sequence length="190" mass="21152">MNLPTPFETPRALKLTVADFELLHRSGAFNGHKRAELIDGEIVSMNAEYRPHSFAKNELTFRLRLALNALGSRFTALSEPTVSLPPHNAPEPDIVVTDAPRGDGYVPLESVALVVEISDTTIRYDRTVKARIYAEAGIAEYWIVDLTSGQLHQHWQPEAERYAETRSMPLAGDLRSVTMPELAIDGTTLR</sequence>
<organism evidence="2 3">
    <name type="scientific">Sphingomonas gilva</name>
    <dbReference type="NCBI Taxonomy" id="2305907"/>
    <lineage>
        <taxon>Bacteria</taxon>
        <taxon>Pseudomonadati</taxon>
        <taxon>Pseudomonadota</taxon>
        <taxon>Alphaproteobacteria</taxon>
        <taxon>Sphingomonadales</taxon>
        <taxon>Sphingomonadaceae</taxon>
        <taxon>Sphingomonas</taxon>
    </lineage>
</organism>
<evidence type="ECO:0000313" key="3">
    <source>
        <dbReference type="Proteomes" id="UP000266693"/>
    </source>
</evidence>
<accession>A0A396RQ85</accession>
<dbReference type="InterPro" id="IPR012296">
    <property type="entry name" value="Nuclease_put_TT1808"/>
</dbReference>
<dbReference type="Proteomes" id="UP000266693">
    <property type="component" value="Unassembled WGS sequence"/>
</dbReference>
<protein>
    <submittedName>
        <fullName evidence="2">Uma2 family endonuclease</fullName>
    </submittedName>
</protein>
<dbReference type="PANTHER" id="PTHR35400">
    <property type="entry name" value="SLR1083 PROTEIN"/>
    <property type="match status" value="1"/>
</dbReference>
<keyword evidence="3" id="KW-1185">Reference proteome</keyword>
<evidence type="ECO:0000259" key="1">
    <source>
        <dbReference type="Pfam" id="PF05685"/>
    </source>
</evidence>
<dbReference type="GO" id="GO:0004519">
    <property type="term" value="F:endonuclease activity"/>
    <property type="evidence" value="ECO:0007669"/>
    <property type="project" value="UniProtKB-KW"/>
</dbReference>
<feature type="domain" description="Putative restriction endonuclease" evidence="1">
    <location>
        <begin position="20"/>
        <end position="167"/>
    </location>
</feature>
<keyword evidence="2" id="KW-0255">Endonuclease</keyword>